<dbReference type="EMBL" id="JASCZI010273987">
    <property type="protein sequence ID" value="MED6225570.1"/>
    <property type="molecule type" value="Genomic_DNA"/>
</dbReference>
<evidence type="ECO:0000259" key="1">
    <source>
        <dbReference type="Pfam" id="PF10536"/>
    </source>
</evidence>
<dbReference type="InterPro" id="IPR019557">
    <property type="entry name" value="AminoTfrase-like_pln_mobile"/>
</dbReference>
<reference evidence="2 3" key="1">
    <citation type="journal article" date="2023" name="Plants (Basel)">
        <title>Bridging the Gap: Combining Genomics and Transcriptomics Approaches to Understand Stylosanthes scabra, an Orphan Legume from the Brazilian Caatinga.</title>
        <authorList>
            <person name="Ferreira-Neto J.R.C."/>
            <person name="da Silva M.D."/>
            <person name="Binneck E."/>
            <person name="de Melo N.F."/>
            <person name="da Silva R.H."/>
            <person name="de Melo A.L.T.M."/>
            <person name="Pandolfi V."/>
            <person name="Bustamante F.O."/>
            <person name="Brasileiro-Vidal A.C."/>
            <person name="Benko-Iseppon A.M."/>
        </authorList>
    </citation>
    <scope>NUCLEOTIDE SEQUENCE [LARGE SCALE GENOMIC DNA]</scope>
    <source>
        <tissue evidence="2">Leaves</tissue>
    </source>
</reference>
<organism evidence="2 3">
    <name type="scientific">Stylosanthes scabra</name>
    <dbReference type="NCBI Taxonomy" id="79078"/>
    <lineage>
        <taxon>Eukaryota</taxon>
        <taxon>Viridiplantae</taxon>
        <taxon>Streptophyta</taxon>
        <taxon>Embryophyta</taxon>
        <taxon>Tracheophyta</taxon>
        <taxon>Spermatophyta</taxon>
        <taxon>Magnoliopsida</taxon>
        <taxon>eudicotyledons</taxon>
        <taxon>Gunneridae</taxon>
        <taxon>Pentapetalae</taxon>
        <taxon>rosids</taxon>
        <taxon>fabids</taxon>
        <taxon>Fabales</taxon>
        <taxon>Fabaceae</taxon>
        <taxon>Papilionoideae</taxon>
        <taxon>50 kb inversion clade</taxon>
        <taxon>dalbergioids sensu lato</taxon>
        <taxon>Dalbergieae</taxon>
        <taxon>Pterocarpus clade</taxon>
        <taxon>Stylosanthes</taxon>
    </lineage>
</organism>
<gene>
    <name evidence="2" type="ORF">PIB30_094861</name>
</gene>
<dbReference type="PANTHER" id="PTHR46033:SF8">
    <property type="entry name" value="PROTEIN MAINTENANCE OF MERISTEMS-LIKE"/>
    <property type="match status" value="1"/>
</dbReference>
<name>A0ABU6ZUE5_9FABA</name>
<sequence>MILSLSSQGVPVTGWTGTSVEALKGECMNNFGVQPDDYIDEALALLLVWAWERIPLLTPVLTSLSFPLARRCVNWIVRDKEQRRWRPHHYRQMLDNISNDSFLWTPYDEHQLVPNVVPNDIFTRVGLWNAPSPVISFECIEWCPTNRVLRQFGLAQGILEEPRDLGKNHNECLTGPKNKNWHNEYRD</sequence>
<proteinExistence type="predicted"/>
<keyword evidence="3" id="KW-1185">Reference proteome</keyword>
<protein>
    <recommendedName>
        <fullName evidence="1">Aminotransferase-like plant mobile domain-containing protein</fullName>
    </recommendedName>
</protein>
<evidence type="ECO:0000313" key="2">
    <source>
        <dbReference type="EMBL" id="MED6225570.1"/>
    </source>
</evidence>
<dbReference type="InterPro" id="IPR044824">
    <property type="entry name" value="MAIN-like"/>
</dbReference>
<comment type="caution">
    <text evidence="2">The sequence shown here is derived from an EMBL/GenBank/DDBJ whole genome shotgun (WGS) entry which is preliminary data.</text>
</comment>
<dbReference type="Pfam" id="PF10536">
    <property type="entry name" value="PMD"/>
    <property type="match status" value="1"/>
</dbReference>
<dbReference type="PANTHER" id="PTHR46033">
    <property type="entry name" value="PROTEIN MAIN-LIKE 2"/>
    <property type="match status" value="1"/>
</dbReference>
<evidence type="ECO:0000313" key="3">
    <source>
        <dbReference type="Proteomes" id="UP001341840"/>
    </source>
</evidence>
<dbReference type="Proteomes" id="UP001341840">
    <property type="component" value="Unassembled WGS sequence"/>
</dbReference>
<accession>A0ABU6ZUE5</accession>
<feature type="domain" description="Aminotransferase-like plant mobile" evidence="1">
    <location>
        <begin position="40"/>
        <end position="162"/>
    </location>
</feature>